<feature type="transmembrane region" description="Helical" evidence="6">
    <location>
        <begin position="197"/>
        <end position="222"/>
    </location>
</feature>
<feature type="transmembrane region" description="Helical" evidence="6">
    <location>
        <begin position="269"/>
        <end position="288"/>
    </location>
</feature>
<keyword evidence="3 6" id="KW-1133">Transmembrane helix</keyword>
<gene>
    <name evidence="8" type="ORF">PV09_01910</name>
</gene>
<keyword evidence="9" id="KW-1185">Reference proteome</keyword>
<evidence type="ECO:0000313" key="8">
    <source>
        <dbReference type="EMBL" id="KIW07015.1"/>
    </source>
</evidence>
<dbReference type="EMBL" id="KN847533">
    <property type="protein sequence ID" value="KIW07015.1"/>
    <property type="molecule type" value="Genomic_DNA"/>
</dbReference>
<dbReference type="RefSeq" id="XP_016216884.1">
    <property type="nucleotide sequence ID" value="XM_016354868.1"/>
</dbReference>
<evidence type="ECO:0000313" key="9">
    <source>
        <dbReference type="Proteomes" id="UP000053259"/>
    </source>
</evidence>
<dbReference type="FunCoup" id="A0A0D2AKE4">
    <property type="interactions" value="26"/>
</dbReference>
<evidence type="ECO:0000256" key="5">
    <source>
        <dbReference type="SAM" id="MobiDB-lite"/>
    </source>
</evidence>
<dbReference type="CDD" id="cd17476">
    <property type="entry name" value="MFS_Amf1_MDR_like"/>
    <property type="match status" value="1"/>
</dbReference>
<reference evidence="8 9" key="1">
    <citation type="submission" date="2015-01" db="EMBL/GenBank/DDBJ databases">
        <title>The Genome Sequence of Ochroconis gallopava CBS43764.</title>
        <authorList>
            <consortium name="The Broad Institute Genomics Platform"/>
            <person name="Cuomo C."/>
            <person name="de Hoog S."/>
            <person name="Gorbushina A."/>
            <person name="Stielow B."/>
            <person name="Teixiera M."/>
            <person name="Abouelleil A."/>
            <person name="Chapman S.B."/>
            <person name="Priest M."/>
            <person name="Young S.K."/>
            <person name="Wortman J."/>
            <person name="Nusbaum C."/>
            <person name="Birren B."/>
        </authorList>
    </citation>
    <scope>NUCLEOTIDE SEQUENCE [LARGE SCALE GENOMIC DNA]</scope>
    <source>
        <strain evidence="8 9">CBS 43764</strain>
    </source>
</reference>
<feature type="transmembrane region" description="Helical" evidence="6">
    <location>
        <begin position="339"/>
        <end position="362"/>
    </location>
</feature>
<feature type="compositionally biased region" description="Polar residues" evidence="5">
    <location>
        <begin position="14"/>
        <end position="26"/>
    </location>
</feature>
<dbReference type="AlphaFoldDB" id="A0A0D2AKE4"/>
<accession>A0A0D2AKE4</accession>
<evidence type="ECO:0000256" key="4">
    <source>
        <dbReference type="ARBA" id="ARBA00023136"/>
    </source>
</evidence>
<dbReference type="InterPro" id="IPR011701">
    <property type="entry name" value="MFS"/>
</dbReference>
<dbReference type="InParanoid" id="A0A0D2AKE4"/>
<dbReference type="Pfam" id="PF07690">
    <property type="entry name" value="MFS_1"/>
    <property type="match status" value="1"/>
</dbReference>
<dbReference type="InterPro" id="IPR036259">
    <property type="entry name" value="MFS_trans_sf"/>
</dbReference>
<dbReference type="Gene3D" id="1.20.1250.20">
    <property type="entry name" value="MFS general substrate transporter like domains"/>
    <property type="match status" value="2"/>
</dbReference>
<feature type="transmembrane region" description="Helical" evidence="6">
    <location>
        <begin position="374"/>
        <end position="395"/>
    </location>
</feature>
<dbReference type="PANTHER" id="PTHR42718">
    <property type="entry name" value="MAJOR FACILITATOR SUPERFAMILY MULTIDRUG TRANSPORTER MFSC"/>
    <property type="match status" value="1"/>
</dbReference>
<organism evidence="8 9">
    <name type="scientific">Verruconis gallopava</name>
    <dbReference type="NCBI Taxonomy" id="253628"/>
    <lineage>
        <taxon>Eukaryota</taxon>
        <taxon>Fungi</taxon>
        <taxon>Dikarya</taxon>
        <taxon>Ascomycota</taxon>
        <taxon>Pezizomycotina</taxon>
        <taxon>Dothideomycetes</taxon>
        <taxon>Pleosporomycetidae</taxon>
        <taxon>Venturiales</taxon>
        <taxon>Sympoventuriaceae</taxon>
        <taxon>Verruconis</taxon>
    </lineage>
</organism>
<feature type="transmembrane region" description="Helical" evidence="6">
    <location>
        <begin position="427"/>
        <end position="453"/>
    </location>
</feature>
<dbReference type="VEuPathDB" id="FungiDB:PV09_01910"/>
<feature type="transmembrane region" description="Helical" evidence="6">
    <location>
        <begin position="300"/>
        <end position="318"/>
    </location>
</feature>
<dbReference type="OrthoDB" id="2428527at2759"/>
<comment type="subcellular location">
    <subcellularLocation>
        <location evidence="1">Membrane</location>
        <topology evidence="1">Multi-pass membrane protein</topology>
    </subcellularLocation>
</comment>
<dbReference type="GeneID" id="27309883"/>
<evidence type="ECO:0000259" key="7">
    <source>
        <dbReference type="PROSITE" id="PS50850"/>
    </source>
</evidence>
<feature type="transmembrane region" description="Helical" evidence="6">
    <location>
        <begin position="465"/>
        <end position="487"/>
    </location>
</feature>
<dbReference type="HOGENOM" id="CLU_000960_27_4_1"/>
<feature type="transmembrane region" description="Helical" evidence="6">
    <location>
        <begin position="138"/>
        <end position="159"/>
    </location>
</feature>
<proteinExistence type="predicted"/>
<feature type="transmembrane region" description="Helical" evidence="6">
    <location>
        <begin position="507"/>
        <end position="528"/>
    </location>
</feature>
<dbReference type="Proteomes" id="UP000053259">
    <property type="component" value="Unassembled WGS sequence"/>
</dbReference>
<dbReference type="GO" id="GO:0016020">
    <property type="term" value="C:membrane"/>
    <property type="evidence" value="ECO:0007669"/>
    <property type="project" value="UniProtKB-SubCell"/>
</dbReference>
<dbReference type="InterPro" id="IPR020846">
    <property type="entry name" value="MFS_dom"/>
</dbReference>
<feature type="transmembrane region" description="Helical" evidence="6">
    <location>
        <begin position="228"/>
        <end position="248"/>
    </location>
</feature>
<feature type="transmembrane region" description="Helical" evidence="6">
    <location>
        <begin position="402"/>
        <end position="421"/>
    </location>
</feature>
<evidence type="ECO:0000256" key="3">
    <source>
        <dbReference type="ARBA" id="ARBA00022989"/>
    </source>
</evidence>
<name>A0A0D2AKE4_9PEZI</name>
<evidence type="ECO:0000256" key="6">
    <source>
        <dbReference type="SAM" id="Phobius"/>
    </source>
</evidence>
<feature type="transmembrane region" description="Helical" evidence="6">
    <location>
        <begin position="69"/>
        <end position="95"/>
    </location>
</feature>
<keyword evidence="4 6" id="KW-0472">Membrane</keyword>
<feature type="region of interest" description="Disordered" evidence="5">
    <location>
        <begin position="1"/>
        <end position="31"/>
    </location>
</feature>
<feature type="transmembrane region" description="Helical" evidence="6">
    <location>
        <begin position="107"/>
        <end position="126"/>
    </location>
</feature>
<keyword evidence="2 6" id="KW-0812">Transmembrane</keyword>
<feature type="transmembrane region" description="Helical" evidence="6">
    <location>
        <begin position="165"/>
        <end position="190"/>
    </location>
</feature>
<feature type="domain" description="Major facilitator superfamily (MFS) profile" evidence="7">
    <location>
        <begin position="71"/>
        <end position="531"/>
    </location>
</feature>
<dbReference type="SUPFAM" id="SSF103473">
    <property type="entry name" value="MFS general substrate transporter"/>
    <property type="match status" value="2"/>
</dbReference>
<sequence length="543" mass="59191">MEELGEDIEKLDQTSKNSSSPGTPTVNARDAVDELHHVETGKVKEHDGENIQLEKTKSLAETMSLPHEIAFIAIVCMAQFFTQAALGQAVSIINVIGESFNITSPGILSWLLAGYSLTVGTFILISGRLGDLFGYKRLLLIGFSWFALWSMVAGLAVYSNSVLFIFARVLQGIGPAIVLPNGVAIFGAMYAPGPRKAMVFSIFGACAPNGSVAGSAMAGVFALTWWPWAFWSEAIALIFITVSAYFVIPEPPKKKEATTLTLWEKMEHIDPFGSVTGVTALVLINFAWNQAPVVGWQEAYVYICLILGFIFLGLFFFVEFRISKYPLIPFEAFTADVAYVLGAIVCAWGTFGIWFFYTWLFFLNLRHASPLLTTAYMSPVCPSGAIAALCTGWMLGRFRAGVVMTMSLAAFLIGTILMMTAPVDQTYWAQTFVAAIITPWGMDMSFPAATLILSNAVKKEHQGIAASLVNTLVNYSISIALGFAGTVEVHVNHGGRSPDDLLLGYRGAWYIATGLASLGLAISILFLARSHWHDYRQSKQSHV</sequence>
<dbReference type="GO" id="GO:0022857">
    <property type="term" value="F:transmembrane transporter activity"/>
    <property type="evidence" value="ECO:0007669"/>
    <property type="project" value="InterPro"/>
</dbReference>
<protein>
    <recommendedName>
        <fullName evidence="7">Major facilitator superfamily (MFS) profile domain-containing protein</fullName>
    </recommendedName>
</protein>
<evidence type="ECO:0000256" key="2">
    <source>
        <dbReference type="ARBA" id="ARBA00022692"/>
    </source>
</evidence>
<evidence type="ECO:0000256" key="1">
    <source>
        <dbReference type="ARBA" id="ARBA00004141"/>
    </source>
</evidence>
<dbReference type="PROSITE" id="PS50850">
    <property type="entry name" value="MFS"/>
    <property type="match status" value="1"/>
</dbReference>
<dbReference type="PANTHER" id="PTHR42718:SF1">
    <property type="entry name" value="LOW AFFINITY AMMONIUM TRANSPORTER"/>
    <property type="match status" value="1"/>
</dbReference>